<feature type="transmembrane region" description="Helical" evidence="1">
    <location>
        <begin position="214"/>
        <end position="232"/>
    </location>
</feature>
<keyword evidence="1" id="KW-0472">Membrane</keyword>
<dbReference type="PIRSF" id="PIRSF038991">
    <property type="entry name" value="Protein_AbrB"/>
    <property type="match status" value="1"/>
</dbReference>
<dbReference type="EMBL" id="CP141259">
    <property type="protein sequence ID" value="WRL46444.1"/>
    <property type="molecule type" value="Genomic_DNA"/>
</dbReference>
<dbReference type="InterPro" id="IPR017516">
    <property type="entry name" value="AbrB_dup"/>
</dbReference>
<protein>
    <submittedName>
        <fullName evidence="2">AbrB family transcriptional regulator</fullName>
    </submittedName>
</protein>
<proteinExistence type="predicted"/>
<feature type="transmembrane region" description="Helical" evidence="1">
    <location>
        <begin position="267"/>
        <end position="292"/>
    </location>
</feature>
<dbReference type="Pfam" id="PF05145">
    <property type="entry name" value="AbrB"/>
    <property type="match status" value="1"/>
</dbReference>
<organism evidence="2 3">
    <name type="scientific">Aromatoleum evansii</name>
    <name type="common">Azoarcus evansii</name>
    <dbReference type="NCBI Taxonomy" id="59406"/>
    <lineage>
        <taxon>Bacteria</taxon>
        <taxon>Pseudomonadati</taxon>
        <taxon>Pseudomonadota</taxon>
        <taxon>Betaproteobacteria</taxon>
        <taxon>Rhodocyclales</taxon>
        <taxon>Rhodocyclaceae</taxon>
        <taxon>Aromatoleum</taxon>
    </lineage>
</organism>
<evidence type="ECO:0000256" key="1">
    <source>
        <dbReference type="SAM" id="Phobius"/>
    </source>
</evidence>
<dbReference type="PANTHER" id="PTHR38457:SF1">
    <property type="entry name" value="REGULATOR ABRB-RELATED"/>
    <property type="match status" value="1"/>
</dbReference>
<dbReference type="RefSeq" id="WP_407279265.1">
    <property type="nucleotide sequence ID" value="NZ_CP141259.1"/>
</dbReference>
<evidence type="ECO:0000313" key="2">
    <source>
        <dbReference type="EMBL" id="WRL46444.1"/>
    </source>
</evidence>
<feature type="transmembrane region" description="Helical" evidence="1">
    <location>
        <begin position="91"/>
        <end position="112"/>
    </location>
</feature>
<feature type="transmembrane region" description="Helical" evidence="1">
    <location>
        <begin position="66"/>
        <end position="85"/>
    </location>
</feature>
<feature type="transmembrane region" description="Helical" evidence="1">
    <location>
        <begin position="320"/>
        <end position="344"/>
    </location>
</feature>
<keyword evidence="1" id="KW-0812">Transmembrane</keyword>
<keyword evidence="3" id="KW-1185">Reference proteome</keyword>
<feature type="transmembrane region" description="Helical" evidence="1">
    <location>
        <begin position="39"/>
        <end position="59"/>
    </location>
</feature>
<keyword evidence="1" id="KW-1133">Transmembrane helix</keyword>
<dbReference type="NCBIfam" id="TIGR03082">
    <property type="entry name" value="Gneg_AbrB_dup"/>
    <property type="match status" value="2"/>
</dbReference>
<dbReference type="Proteomes" id="UP001626593">
    <property type="component" value="Chromosome"/>
</dbReference>
<name>A0ABZ1ANF1_AROEV</name>
<reference evidence="2 3" key="1">
    <citation type="submission" date="2023-12" db="EMBL/GenBank/DDBJ databases">
        <title>A. evansii MAY27, complete genome.</title>
        <authorList>
            <person name="Wang Y."/>
        </authorList>
    </citation>
    <scope>NUCLEOTIDE SEQUENCE [LARGE SCALE GENOMIC DNA]</scope>
    <source>
        <strain evidence="2 3">MAY27</strain>
    </source>
</reference>
<feature type="transmembrane region" description="Helical" evidence="1">
    <location>
        <begin position="149"/>
        <end position="168"/>
    </location>
</feature>
<accession>A0ABZ1ANF1</accession>
<gene>
    <name evidence="2" type="ORF">U5817_25140</name>
</gene>
<dbReference type="InterPro" id="IPR007820">
    <property type="entry name" value="AbrB_fam"/>
</dbReference>
<feature type="transmembrane region" description="Helical" evidence="1">
    <location>
        <begin position="188"/>
        <end position="207"/>
    </location>
</feature>
<sequence length="359" mass="36852">MTTPRSDGARPRFAAPLLTLALATAAGFAAAVVKLPLPWMIGPLFAVAALRLAGLELVAPRPARHAGQWVIGTTLGLNFTAPVVAQLSLNAPLIAAIAFSAVPVGMLCALLLRRLTGVDAATAFFCALPGGASEMATLAERRGASAERVATAHALRMMLVVAVVPFVIVQAGAHGSDQWTPAAAKVEWLHLPLLLATSLAGVAALRLARLPNAWILGALGGVAVASALALPLSALPRWLVNAGQLLIGVSLATRFSPGFVRSAPRFILAATASTGLCMTTLAILAGVLSWALQVPLATVVLAAAPGGVTEMSITAQVLHLGVPLVTAAHVLRVIVLSLSAPAACRVFERWATRRASAER</sequence>
<dbReference type="PANTHER" id="PTHR38457">
    <property type="entry name" value="REGULATOR ABRB-RELATED"/>
    <property type="match status" value="1"/>
</dbReference>
<evidence type="ECO:0000313" key="3">
    <source>
        <dbReference type="Proteomes" id="UP001626593"/>
    </source>
</evidence>